<accession>A0A084H010</accession>
<dbReference type="AlphaFoldDB" id="A0A084H010"/>
<gene>
    <name evidence="5" type="ORF">GS18_0208845</name>
</gene>
<keyword evidence="6" id="KW-1185">Reference proteome</keyword>
<reference evidence="5 6" key="1">
    <citation type="journal article" date="2005" name="Int. J. Syst. Evol. Microbiol.">
        <title>Bacillus cibi sp. nov., isolated from jeotgal, a traditional Korean fermented seafood.</title>
        <authorList>
            <person name="Yoon J.H."/>
            <person name="Lee C.H."/>
            <person name="Oh T.K."/>
        </authorList>
    </citation>
    <scope>NUCLEOTIDE SEQUENCE [LARGE SCALE GENOMIC DNA]</scope>
    <source>
        <strain evidence="5 6">DSM 16189</strain>
    </source>
</reference>
<evidence type="ECO:0000256" key="3">
    <source>
        <dbReference type="ARBA" id="ARBA00022825"/>
    </source>
</evidence>
<evidence type="ECO:0000256" key="1">
    <source>
        <dbReference type="ARBA" id="ARBA00022670"/>
    </source>
</evidence>
<dbReference type="InterPro" id="IPR051201">
    <property type="entry name" value="Chloro_Bact_Ser_Proteases"/>
</dbReference>
<dbReference type="InterPro" id="IPR009003">
    <property type="entry name" value="Peptidase_S1_PA"/>
</dbReference>
<dbReference type="OrthoDB" id="189537at2"/>
<feature type="signal peptide" evidence="4">
    <location>
        <begin position="1"/>
        <end position="20"/>
    </location>
</feature>
<dbReference type="GO" id="GO:0004252">
    <property type="term" value="F:serine-type endopeptidase activity"/>
    <property type="evidence" value="ECO:0007669"/>
    <property type="project" value="InterPro"/>
</dbReference>
<keyword evidence="1" id="KW-0645">Protease</keyword>
<evidence type="ECO:0000256" key="2">
    <source>
        <dbReference type="ARBA" id="ARBA00022801"/>
    </source>
</evidence>
<dbReference type="STRING" id="246786.GS18_0208845"/>
<name>A0A084H010_METID</name>
<proteinExistence type="predicted"/>
<dbReference type="SUPFAM" id="SSF50494">
    <property type="entry name" value="Trypsin-like serine proteases"/>
    <property type="match status" value="1"/>
</dbReference>
<keyword evidence="3" id="KW-0720">Serine protease</keyword>
<evidence type="ECO:0008006" key="7">
    <source>
        <dbReference type="Google" id="ProtNLM"/>
    </source>
</evidence>
<dbReference type="Proteomes" id="UP000028549">
    <property type="component" value="Unassembled WGS sequence"/>
</dbReference>
<organism evidence="5 6">
    <name type="scientific">Metabacillus indicus</name>
    <name type="common">Bacillus indicus</name>
    <dbReference type="NCBI Taxonomy" id="246786"/>
    <lineage>
        <taxon>Bacteria</taxon>
        <taxon>Bacillati</taxon>
        <taxon>Bacillota</taxon>
        <taxon>Bacilli</taxon>
        <taxon>Bacillales</taxon>
        <taxon>Bacillaceae</taxon>
        <taxon>Metabacillus</taxon>
    </lineage>
</organism>
<dbReference type="InterPro" id="IPR001940">
    <property type="entry name" value="Peptidase_S1C"/>
</dbReference>
<dbReference type="PANTHER" id="PTHR43343">
    <property type="entry name" value="PEPTIDASE S12"/>
    <property type="match status" value="1"/>
</dbReference>
<evidence type="ECO:0000313" key="5">
    <source>
        <dbReference type="EMBL" id="KEZ52922.1"/>
    </source>
</evidence>
<feature type="chain" id="PRO_5039320892" description="Peptidase S1" evidence="4">
    <location>
        <begin position="21"/>
        <end position="373"/>
    </location>
</feature>
<dbReference type="PANTHER" id="PTHR43343:SF3">
    <property type="entry name" value="PROTEASE DO-LIKE 8, CHLOROPLASTIC"/>
    <property type="match status" value="1"/>
</dbReference>
<dbReference type="Pfam" id="PF13365">
    <property type="entry name" value="Trypsin_2"/>
    <property type="match status" value="1"/>
</dbReference>
<dbReference type="PRINTS" id="PR00834">
    <property type="entry name" value="PROTEASES2C"/>
</dbReference>
<dbReference type="Gene3D" id="2.40.10.120">
    <property type="match status" value="1"/>
</dbReference>
<dbReference type="GO" id="GO:0006508">
    <property type="term" value="P:proteolysis"/>
    <property type="evidence" value="ECO:0007669"/>
    <property type="project" value="UniProtKB-KW"/>
</dbReference>
<keyword evidence="2" id="KW-0378">Hydrolase</keyword>
<sequence length="373" mass="40875">MKKNWIISISLSLLIFSAGAAGYVQIKSDAAENIFSEPSILRESKKEEMQLDLKEIIRETQKKTVMVELADGTVGSGFLFNMEGDILTNAHVVAGTDEVKVRTTDAKGYDGKVIGISTETDVALVRVEGLKGQEPVRIAEEFDAELGQEILALGSPLGFQNTVTTGIISGTNRDFDLPPYTYKGVHQISAPIAPGNSGGPLIDRKTGQVVGMNSARMEDGEIGFSIPIKDILPIAKTWAQNPMKSLPAYTGLDDSGEMSENKKSETADYLVSYYIESLDFHDYVTAYSLLGSELQTKLTYEAFKEQFNRFSSMSIETITTEKSGEGIIVHADITVQPKKGGKPSEQMLKASYTVAYENEQAKIIDQEIKEDKR</sequence>
<comment type="caution">
    <text evidence="5">The sequence shown here is derived from an EMBL/GenBank/DDBJ whole genome shotgun (WGS) entry which is preliminary data.</text>
</comment>
<dbReference type="EMBL" id="JNVC02000004">
    <property type="protein sequence ID" value="KEZ52922.1"/>
    <property type="molecule type" value="Genomic_DNA"/>
</dbReference>
<evidence type="ECO:0000313" key="6">
    <source>
        <dbReference type="Proteomes" id="UP000028549"/>
    </source>
</evidence>
<keyword evidence="4" id="KW-0732">Signal</keyword>
<evidence type="ECO:0000256" key="4">
    <source>
        <dbReference type="SAM" id="SignalP"/>
    </source>
</evidence>
<protein>
    <recommendedName>
        <fullName evidence="7">Peptidase S1</fullName>
    </recommendedName>
</protein>